<reference evidence="1 2" key="1">
    <citation type="submission" date="2023-09" db="EMBL/GenBank/DDBJ databases">
        <authorList>
            <person name="Rey-Velasco X."/>
        </authorList>
    </citation>
    <scope>NUCLEOTIDE SEQUENCE [LARGE SCALE GENOMIC DNA]</scope>
    <source>
        <strain evidence="1 2">W431</strain>
    </source>
</reference>
<dbReference type="Proteomes" id="UP001266357">
    <property type="component" value="Unassembled WGS sequence"/>
</dbReference>
<organism evidence="1 2">
    <name type="scientific">Thalassotalea castellviae</name>
    <dbReference type="NCBI Taxonomy" id="3075612"/>
    <lineage>
        <taxon>Bacteria</taxon>
        <taxon>Pseudomonadati</taxon>
        <taxon>Pseudomonadota</taxon>
        <taxon>Gammaproteobacteria</taxon>
        <taxon>Alteromonadales</taxon>
        <taxon>Colwelliaceae</taxon>
        <taxon>Thalassotalea</taxon>
    </lineage>
</organism>
<evidence type="ECO:0000313" key="2">
    <source>
        <dbReference type="Proteomes" id="UP001266357"/>
    </source>
</evidence>
<evidence type="ECO:0008006" key="3">
    <source>
        <dbReference type="Google" id="ProtNLM"/>
    </source>
</evidence>
<dbReference type="InterPro" id="IPR032466">
    <property type="entry name" value="Metal_Hydrolase"/>
</dbReference>
<dbReference type="SUPFAM" id="SSF51556">
    <property type="entry name" value="Metallo-dependent hydrolases"/>
    <property type="match status" value="1"/>
</dbReference>
<accession>A0ABU2ZWN4</accession>
<dbReference type="RefSeq" id="WP_311575414.1">
    <property type="nucleotide sequence ID" value="NZ_JAVRIF010000001.1"/>
</dbReference>
<dbReference type="Gene3D" id="3.20.20.140">
    <property type="entry name" value="Metal-dependent hydrolases"/>
    <property type="match status" value="1"/>
</dbReference>
<proteinExistence type="predicted"/>
<protein>
    <recommendedName>
        <fullName evidence="3">Amidohydrolase-related domain-containing protein</fullName>
    </recommendedName>
</protein>
<sequence length="549" mass="62160">MDDFNRRQMLKALSIVLGSSLLPSCSIFTGRDSYCKHYKFDHLDKPDQDFLKLTPVIDMHAHFFNATDLLAVEYVMGPVLNDFLGNKFKFTRALLTRIANGIFGVLESKRKFIHANAELIWLSSSSACAPDIEYGEVSSQFYDVVQQENRNKSLSFDKTQPSMSFDDLLNASANELSGGFQAQQKQLYDANTRIEFDKDTILNAVNFNSVYEQQKGLTKGFRTFATCPSDPGFFSRIFAFVGRVLVRRSTNIQAYYDRYTKSPLFEGTGVRHVMNIGCDFDFFLGKNCRTPSSSIADQIKVNEKLYEHTNGYAIPVLGVNPWKAAHDNDYCDLIEGALSRGIYKGVKLYPSIGYSVTGDFRSGVKTYQCGGKGVTKDIIFSGINKIFDIVEDYKGYVTSHTTHSKGGQPGSEKLASSKYWKEILDQRQDMRINFGHMGDTGSNIGSHWRKGFLDLMLNYEHVYADFGYHEYANYQTLKSDLVTFKRYGQALFNKITYGSDWYMISKDKGSNAYLCNSVSNFRKAVAEGIISKAQFKAMMYDNANKFLKL</sequence>
<evidence type="ECO:0000313" key="1">
    <source>
        <dbReference type="EMBL" id="MDT0602013.1"/>
    </source>
</evidence>
<dbReference type="EMBL" id="JAVRIF010000001">
    <property type="protein sequence ID" value="MDT0602013.1"/>
    <property type="molecule type" value="Genomic_DNA"/>
</dbReference>
<comment type="caution">
    <text evidence="1">The sequence shown here is derived from an EMBL/GenBank/DDBJ whole genome shotgun (WGS) entry which is preliminary data.</text>
</comment>
<keyword evidence="2" id="KW-1185">Reference proteome</keyword>
<name>A0ABU2ZWN4_9GAMM</name>
<gene>
    <name evidence="1" type="ORF">RM573_00190</name>
</gene>